<dbReference type="InterPro" id="IPR035986">
    <property type="entry name" value="PKD_dom_sf"/>
</dbReference>
<evidence type="ECO:0000259" key="1">
    <source>
        <dbReference type="PROSITE" id="PS50093"/>
    </source>
</evidence>
<dbReference type="SUPFAM" id="SSF49299">
    <property type="entry name" value="PKD domain"/>
    <property type="match status" value="1"/>
</dbReference>
<dbReference type="Pfam" id="PF18911">
    <property type="entry name" value="PKD_4"/>
    <property type="match status" value="1"/>
</dbReference>
<dbReference type="CDD" id="cd00146">
    <property type="entry name" value="PKD"/>
    <property type="match status" value="1"/>
</dbReference>
<dbReference type="PROSITE" id="PS50093">
    <property type="entry name" value="PKD"/>
    <property type="match status" value="1"/>
</dbReference>
<dbReference type="InterPro" id="IPR000601">
    <property type="entry name" value="PKD_dom"/>
</dbReference>
<name>A0A2I0R5J8_9FLAO</name>
<sequence length="117" mass="13502">MKCYPFNQIFRMKKSKRINSIRTTIFYTMIIFLIACSAKPEADFSWTRLERKAGEEVSFNNLSIDAKKYSWNLGNMSISDDDNPVHVYESAGEYIIDLTVSKGLRSDTKTKTIIITE</sequence>
<feature type="domain" description="PKD" evidence="1">
    <location>
        <begin position="69"/>
        <end position="117"/>
    </location>
</feature>
<dbReference type="AlphaFoldDB" id="A0A2I0R5J8"/>
<dbReference type="EMBL" id="PJNI01000001">
    <property type="protein sequence ID" value="PKR81862.1"/>
    <property type="molecule type" value="Genomic_DNA"/>
</dbReference>
<accession>A0A2I0R5J8</accession>
<dbReference type="Gene3D" id="2.60.40.10">
    <property type="entry name" value="Immunoglobulins"/>
    <property type="match status" value="1"/>
</dbReference>
<proteinExistence type="predicted"/>
<reference evidence="2 3" key="1">
    <citation type="submission" date="2017-12" db="EMBL/GenBank/DDBJ databases">
        <title>The draft genome sequence of Brumimicrobium saltpan LHR20.</title>
        <authorList>
            <person name="Do Z.-J."/>
            <person name="Luo H.-R."/>
        </authorList>
    </citation>
    <scope>NUCLEOTIDE SEQUENCE [LARGE SCALE GENOMIC DNA]</scope>
    <source>
        <strain evidence="2 3">LHR20</strain>
    </source>
</reference>
<comment type="caution">
    <text evidence="2">The sequence shown here is derived from an EMBL/GenBank/DDBJ whole genome shotgun (WGS) entry which is preliminary data.</text>
</comment>
<dbReference type="OrthoDB" id="7443339at2"/>
<dbReference type="Proteomes" id="UP000236654">
    <property type="component" value="Unassembled WGS sequence"/>
</dbReference>
<gene>
    <name evidence="2" type="ORF">CW751_00555</name>
</gene>
<protein>
    <recommendedName>
        <fullName evidence="1">PKD domain-containing protein</fullName>
    </recommendedName>
</protein>
<organism evidence="2 3">
    <name type="scientific">Brumimicrobium salinarum</name>
    <dbReference type="NCBI Taxonomy" id="2058658"/>
    <lineage>
        <taxon>Bacteria</taxon>
        <taxon>Pseudomonadati</taxon>
        <taxon>Bacteroidota</taxon>
        <taxon>Flavobacteriia</taxon>
        <taxon>Flavobacteriales</taxon>
        <taxon>Crocinitomicaceae</taxon>
        <taxon>Brumimicrobium</taxon>
    </lineage>
</organism>
<dbReference type="InterPro" id="IPR013783">
    <property type="entry name" value="Ig-like_fold"/>
</dbReference>
<evidence type="ECO:0000313" key="2">
    <source>
        <dbReference type="EMBL" id="PKR81862.1"/>
    </source>
</evidence>
<dbReference type="InterPro" id="IPR022409">
    <property type="entry name" value="PKD/Chitinase_dom"/>
</dbReference>
<evidence type="ECO:0000313" key="3">
    <source>
        <dbReference type="Proteomes" id="UP000236654"/>
    </source>
</evidence>
<dbReference type="SMART" id="SM00089">
    <property type="entry name" value="PKD"/>
    <property type="match status" value="1"/>
</dbReference>
<keyword evidence="3" id="KW-1185">Reference proteome</keyword>